<evidence type="ECO:0000256" key="1">
    <source>
        <dbReference type="SAM" id="MobiDB-lite"/>
    </source>
</evidence>
<evidence type="ECO:0000313" key="3">
    <source>
        <dbReference type="Proteomes" id="UP001292094"/>
    </source>
</evidence>
<sequence>MAAQVTPVHEPSSAERTHQSRHRAERQPTTATTDCPTQTLLWEERANVTLSPPTVSAAITPALSVATCTSVTSNQNYEQRNQHALVASK</sequence>
<dbReference type="EMBL" id="JAWZYT010001101">
    <property type="protein sequence ID" value="KAK4315612.1"/>
    <property type="molecule type" value="Genomic_DNA"/>
</dbReference>
<organism evidence="2 3">
    <name type="scientific">Petrolisthes manimaculis</name>
    <dbReference type="NCBI Taxonomy" id="1843537"/>
    <lineage>
        <taxon>Eukaryota</taxon>
        <taxon>Metazoa</taxon>
        <taxon>Ecdysozoa</taxon>
        <taxon>Arthropoda</taxon>
        <taxon>Crustacea</taxon>
        <taxon>Multicrustacea</taxon>
        <taxon>Malacostraca</taxon>
        <taxon>Eumalacostraca</taxon>
        <taxon>Eucarida</taxon>
        <taxon>Decapoda</taxon>
        <taxon>Pleocyemata</taxon>
        <taxon>Anomura</taxon>
        <taxon>Galatheoidea</taxon>
        <taxon>Porcellanidae</taxon>
        <taxon>Petrolisthes</taxon>
    </lineage>
</organism>
<dbReference type="AlphaFoldDB" id="A0AAE1PZF0"/>
<gene>
    <name evidence="2" type="ORF">Pmani_013176</name>
</gene>
<proteinExistence type="predicted"/>
<name>A0AAE1PZF0_9EUCA</name>
<protein>
    <submittedName>
        <fullName evidence="2">Uncharacterized protein</fullName>
    </submittedName>
</protein>
<accession>A0AAE1PZF0</accession>
<comment type="caution">
    <text evidence="2">The sequence shown here is derived from an EMBL/GenBank/DDBJ whole genome shotgun (WGS) entry which is preliminary data.</text>
</comment>
<reference evidence="2" key="1">
    <citation type="submission" date="2023-11" db="EMBL/GenBank/DDBJ databases">
        <title>Genome assemblies of two species of porcelain crab, Petrolisthes cinctipes and Petrolisthes manimaculis (Anomura: Porcellanidae).</title>
        <authorList>
            <person name="Angst P."/>
        </authorList>
    </citation>
    <scope>NUCLEOTIDE SEQUENCE</scope>
    <source>
        <strain evidence="2">PB745_02</strain>
        <tissue evidence="2">Gill</tissue>
    </source>
</reference>
<feature type="region of interest" description="Disordered" evidence="1">
    <location>
        <begin position="1"/>
        <end position="35"/>
    </location>
</feature>
<dbReference type="Proteomes" id="UP001292094">
    <property type="component" value="Unassembled WGS sequence"/>
</dbReference>
<evidence type="ECO:0000313" key="2">
    <source>
        <dbReference type="EMBL" id="KAK4315612.1"/>
    </source>
</evidence>
<keyword evidence="3" id="KW-1185">Reference proteome</keyword>